<name>A0ACB8QVD0_9AGAM</name>
<reference evidence="1" key="2">
    <citation type="journal article" date="2022" name="New Phytol.">
        <title>Evolutionary transition to the ectomycorrhizal habit in the genomes of a hyperdiverse lineage of mushroom-forming fungi.</title>
        <authorList>
            <person name="Looney B."/>
            <person name="Miyauchi S."/>
            <person name="Morin E."/>
            <person name="Drula E."/>
            <person name="Courty P.E."/>
            <person name="Kohler A."/>
            <person name="Kuo A."/>
            <person name="LaButti K."/>
            <person name="Pangilinan J."/>
            <person name="Lipzen A."/>
            <person name="Riley R."/>
            <person name="Andreopoulos W."/>
            <person name="He G."/>
            <person name="Johnson J."/>
            <person name="Nolan M."/>
            <person name="Tritt A."/>
            <person name="Barry K.W."/>
            <person name="Grigoriev I.V."/>
            <person name="Nagy L.G."/>
            <person name="Hibbett D."/>
            <person name="Henrissat B."/>
            <person name="Matheny P.B."/>
            <person name="Labbe J."/>
            <person name="Martin F.M."/>
        </authorList>
    </citation>
    <scope>NUCLEOTIDE SEQUENCE</scope>
    <source>
        <strain evidence="1">EC-137</strain>
    </source>
</reference>
<comment type="caution">
    <text evidence="1">The sequence shown here is derived from an EMBL/GenBank/DDBJ whole genome shotgun (WGS) entry which is preliminary data.</text>
</comment>
<evidence type="ECO:0000313" key="2">
    <source>
        <dbReference type="Proteomes" id="UP000814128"/>
    </source>
</evidence>
<proteinExistence type="predicted"/>
<reference evidence="1" key="1">
    <citation type="submission" date="2021-02" db="EMBL/GenBank/DDBJ databases">
        <authorList>
            <consortium name="DOE Joint Genome Institute"/>
            <person name="Ahrendt S."/>
            <person name="Looney B.P."/>
            <person name="Miyauchi S."/>
            <person name="Morin E."/>
            <person name="Drula E."/>
            <person name="Courty P.E."/>
            <person name="Chicoki N."/>
            <person name="Fauchery L."/>
            <person name="Kohler A."/>
            <person name="Kuo A."/>
            <person name="Labutti K."/>
            <person name="Pangilinan J."/>
            <person name="Lipzen A."/>
            <person name="Riley R."/>
            <person name="Andreopoulos W."/>
            <person name="He G."/>
            <person name="Johnson J."/>
            <person name="Barry K.W."/>
            <person name="Grigoriev I.V."/>
            <person name="Nagy L."/>
            <person name="Hibbett D."/>
            <person name="Henrissat B."/>
            <person name="Matheny P.B."/>
            <person name="Labbe J."/>
            <person name="Martin F."/>
        </authorList>
    </citation>
    <scope>NUCLEOTIDE SEQUENCE</scope>
    <source>
        <strain evidence="1">EC-137</strain>
    </source>
</reference>
<keyword evidence="2" id="KW-1185">Reference proteome</keyword>
<protein>
    <submittedName>
        <fullName evidence="1">Uncharacterized protein</fullName>
    </submittedName>
</protein>
<evidence type="ECO:0000313" key="1">
    <source>
        <dbReference type="EMBL" id="KAI0035585.1"/>
    </source>
</evidence>
<dbReference type="EMBL" id="MU273482">
    <property type="protein sequence ID" value="KAI0035585.1"/>
    <property type="molecule type" value="Genomic_DNA"/>
</dbReference>
<organism evidence="1 2">
    <name type="scientific">Vararia minispora EC-137</name>
    <dbReference type="NCBI Taxonomy" id="1314806"/>
    <lineage>
        <taxon>Eukaryota</taxon>
        <taxon>Fungi</taxon>
        <taxon>Dikarya</taxon>
        <taxon>Basidiomycota</taxon>
        <taxon>Agaricomycotina</taxon>
        <taxon>Agaricomycetes</taxon>
        <taxon>Russulales</taxon>
        <taxon>Lachnocladiaceae</taxon>
        <taxon>Vararia</taxon>
    </lineage>
</organism>
<dbReference type="Proteomes" id="UP000814128">
    <property type="component" value="Unassembled WGS sequence"/>
</dbReference>
<sequence length="135" mass="15061">MAKSTRSKVKRAFRAKKRTEGVYAATEAARLQRLNAKLVALRARSPSTEEVSEDEAEKANEDPVLNSRIRTTEDMDIDGASLPTPKKISTHGPRNSGREQWRISKGMAPRAKARGMNRQGLVSGKHKPGRAKRRR</sequence>
<gene>
    <name evidence="1" type="ORF">K488DRAFT_42946</name>
</gene>
<accession>A0ACB8QVD0</accession>